<dbReference type="AlphaFoldDB" id="A0A645HAH3"/>
<evidence type="ECO:0000256" key="1">
    <source>
        <dbReference type="SAM" id="Phobius"/>
    </source>
</evidence>
<dbReference type="EMBL" id="VSSQ01089171">
    <property type="protein sequence ID" value="MPN35526.1"/>
    <property type="molecule type" value="Genomic_DNA"/>
</dbReference>
<feature type="transmembrane region" description="Helical" evidence="1">
    <location>
        <begin position="34"/>
        <end position="52"/>
    </location>
</feature>
<sequence>MAALNRVCIKLVREGNCLLWEEFRGEFRASLVKGLLIGLPYGLLLAASYYLLSLARSNSGSIYGIAFFALGLCAFYACASFGSWAFVLLAMLELPVRSLQQNARALTALEFKRTLAAMGITVLSVFLTLALFPYSVVLVVLLLPAIGQFSIVSLYYPAVLARVIAPYEHSKQNEPEIKNR</sequence>
<feature type="transmembrane region" description="Helical" evidence="1">
    <location>
        <begin position="113"/>
        <end position="132"/>
    </location>
</feature>
<organism evidence="2">
    <name type="scientific">bioreactor metagenome</name>
    <dbReference type="NCBI Taxonomy" id="1076179"/>
    <lineage>
        <taxon>unclassified sequences</taxon>
        <taxon>metagenomes</taxon>
        <taxon>ecological metagenomes</taxon>
    </lineage>
</organism>
<accession>A0A645HAH3</accession>
<reference evidence="2" key="1">
    <citation type="submission" date="2019-08" db="EMBL/GenBank/DDBJ databases">
        <authorList>
            <person name="Kucharzyk K."/>
            <person name="Murdoch R.W."/>
            <person name="Higgins S."/>
            <person name="Loffler F."/>
        </authorList>
    </citation>
    <scope>NUCLEOTIDE SEQUENCE</scope>
</reference>
<evidence type="ECO:0000313" key="2">
    <source>
        <dbReference type="EMBL" id="MPN35526.1"/>
    </source>
</evidence>
<name>A0A645HAH3_9ZZZZ</name>
<proteinExistence type="predicted"/>
<feature type="transmembrane region" description="Helical" evidence="1">
    <location>
        <begin position="138"/>
        <end position="161"/>
    </location>
</feature>
<comment type="caution">
    <text evidence="2">The sequence shown here is derived from an EMBL/GenBank/DDBJ whole genome shotgun (WGS) entry which is preliminary data.</text>
</comment>
<protein>
    <submittedName>
        <fullName evidence="2">Uncharacterized protein</fullName>
    </submittedName>
</protein>
<keyword evidence="1" id="KW-0812">Transmembrane</keyword>
<keyword evidence="1" id="KW-1133">Transmembrane helix</keyword>
<gene>
    <name evidence="2" type="ORF">SDC9_183024</name>
</gene>
<feature type="transmembrane region" description="Helical" evidence="1">
    <location>
        <begin position="64"/>
        <end position="92"/>
    </location>
</feature>
<keyword evidence="1" id="KW-0472">Membrane</keyword>